<accession>A0A663DW54</accession>
<name>A0A663DW54_AQUCH</name>
<keyword evidence="1" id="KW-0472">Membrane</keyword>
<evidence type="ECO:0000313" key="3">
    <source>
        <dbReference type="Proteomes" id="UP000472275"/>
    </source>
</evidence>
<keyword evidence="1" id="KW-0812">Transmembrane</keyword>
<reference evidence="2" key="2">
    <citation type="submission" date="2025-09" db="UniProtKB">
        <authorList>
            <consortium name="Ensembl"/>
        </authorList>
    </citation>
    <scope>IDENTIFICATION</scope>
</reference>
<keyword evidence="1" id="KW-1133">Transmembrane helix</keyword>
<dbReference type="Ensembl" id="ENSACCT00020004341.1">
    <property type="protein sequence ID" value="ENSACCP00020004173.1"/>
    <property type="gene ID" value="ENSACCG00020002857.1"/>
</dbReference>
<feature type="transmembrane region" description="Helical" evidence="1">
    <location>
        <begin position="38"/>
        <end position="59"/>
    </location>
</feature>
<evidence type="ECO:0000313" key="2">
    <source>
        <dbReference type="Ensembl" id="ENSACCP00020004173.1"/>
    </source>
</evidence>
<dbReference type="Proteomes" id="UP000472275">
    <property type="component" value="Chromosome 6"/>
</dbReference>
<organism evidence="2 3">
    <name type="scientific">Aquila chrysaetos chrysaetos</name>
    <dbReference type="NCBI Taxonomy" id="223781"/>
    <lineage>
        <taxon>Eukaryota</taxon>
        <taxon>Metazoa</taxon>
        <taxon>Chordata</taxon>
        <taxon>Craniata</taxon>
        <taxon>Vertebrata</taxon>
        <taxon>Euteleostomi</taxon>
        <taxon>Archelosauria</taxon>
        <taxon>Archosauria</taxon>
        <taxon>Dinosauria</taxon>
        <taxon>Saurischia</taxon>
        <taxon>Theropoda</taxon>
        <taxon>Coelurosauria</taxon>
        <taxon>Aves</taxon>
        <taxon>Neognathae</taxon>
        <taxon>Neoaves</taxon>
        <taxon>Telluraves</taxon>
        <taxon>Accipitrimorphae</taxon>
        <taxon>Accipitriformes</taxon>
        <taxon>Accipitridae</taxon>
        <taxon>Accipitrinae</taxon>
        <taxon>Aquila</taxon>
    </lineage>
</organism>
<reference evidence="2" key="1">
    <citation type="submission" date="2025-08" db="UniProtKB">
        <authorList>
            <consortium name="Ensembl"/>
        </authorList>
    </citation>
    <scope>IDENTIFICATION</scope>
</reference>
<proteinExistence type="predicted"/>
<sequence>MSKNALADALKIIVIQKKWKRMVQFFTLRMSDHKAGKIVLYFILGSGCWTIEHPLWAVWPYLCNVKLPICWPG</sequence>
<protein>
    <submittedName>
        <fullName evidence="2">Uncharacterized protein</fullName>
    </submittedName>
</protein>
<keyword evidence="3" id="KW-1185">Reference proteome</keyword>
<dbReference type="AlphaFoldDB" id="A0A663DW54"/>
<evidence type="ECO:0000256" key="1">
    <source>
        <dbReference type="SAM" id="Phobius"/>
    </source>
</evidence>